<evidence type="ECO:0000256" key="2">
    <source>
        <dbReference type="ARBA" id="ARBA00023266"/>
    </source>
</evidence>
<reference evidence="3 4" key="1">
    <citation type="submission" date="2020-04" db="EMBL/GenBank/DDBJ databases">
        <authorList>
            <person name="Alioto T."/>
            <person name="Alioto T."/>
            <person name="Gomez Garrido J."/>
        </authorList>
    </citation>
    <scope>NUCLEOTIDE SEQUENCE [LARGE SCALE GENOMIC DNA]</scope>
</reference>
<protein>
    <recommendedName>
        <fullName evidence="5">Methanethiol oxidase</fullName>
    </recommendedName>
</protein>
<comment type="similarity">
    <text evidence="1">Belongs to the selenium-binding protein family.</text>
</comment>
<dbReference type="SUPFAM" id="SSF75011">
    <property type="entry name" value="3-carboxy-cis,cis-mucoante lactonizing enzyme"/>
    <property type="match status" value="1"/>
</dbReference>
<evidence type="ECO:0000256" key="1">
    <source>
        <dbReference type="ARBA" id="ARBA00005606"/>
    </source>
</evidence>
<accession>A0A8S1C4S3</accession>
<dbReference type="Proteomes" id="UP000494165">
    <property type="component" value="Unassembled WGS sequence"/>
</dbReference>
<dbReference type="GO" id="GO:0008430">
    <property type="term" value="F:selenium binding"/>
    <property type="evidence" value="ECO:0007669"/>
    <property type="project" value="InterPro"/>
</dbReference>
<evidence type="ECO:0008006" key="5">
    <source>
        <dbReference type="Google" id="ProtNLM"/>
    </source>
</evidence>
<dbReference type="OrthoDB" id="10252446at2759"/>
<proteinExistence type="inferred from homology"/>
<sequence>MSGCCSGPGYATPLDAMKNGPKEKILYIICVQPGGRQKPDYLATVDVDPDSPSYCQVISRCYGTAIGDEFHHFGWNSCSSCHGDPSCKRDKIIIPCLGSDRIYVLDTGANPKEPKLHKVLEPSELHSLNLTAPHTAHCLASGEVMISAMGDVAENGRGGFALLDCKDFTLKGPWSKEDAKFGYDFWYQPLFNIMVSSEWGAPKSFRKGFIPEDCSNKELYGNSINFFSWNERKLLQTVDLGAEGVAPLEIRFLHNPKEPQGYVGCALNAIIYRFFQEDGGKWNAEPVVKIPKKKVDGWPTEMMAGMMTDILISLDDRFLYHSNWLHGDVRQYDITDRRNPKLVGQLFLGGSILSDSKVKVLEDQELTEQPKPVYLKGRRLHGAPQMLQLSLDGKRLYITSSLFSPWDKQFYPEMTKNGSVLVRAKVNVEKGGLELDEDFIVDFGKEPDGPVLAHEVRYPGGDCTSDIWLHKE</sequence>
<name>A0A8S1C4S3_9INSE</name>
<evidence type="ECO:0000313" key="3">
    <source>
        <dbReference type="EMBL" id="CAB3362187.1"/>
    </source>
</evidence>
<dbReference type="Pfam" id="PF05694">
    <property type="entry name" value="SBP56"/>
    <property type="match status" value="1"/>
</dbReference>
<evidence type="ECO:0000313" key="4">
    <source>
        <dbReference type="Proteomes" id="UP000494165"/>
    </source>
</evidence>
<organism evidence="3 4">
    <name type="scientific">Cloeon dipterum</name>
    <dbReference type="NCBI Taxonomy" id="197152"/>
    <lineage>
        <taxon>Eukaryota</taxon>
        <taxon>Metazoa</taxon>
        <taxon>Ecdysozoa</taxon>
        <taxon>Arthropoda</taxon>
        <taxon>Hexapoda</taxon>
        <taxon>Insecta</taxon>
        <taxon>Pterygota</taxon>
        <taxon>Palaeoptera</taxon>
        <taxon>Ephemeroptera</taxon>
        <taxon>Pisciforma</taxon>
        <taxon>Baetidae</taxon>
        <taxon>Cloeon</taxon>
    </lineage>
</organism>
<dbReference type="PANTHER" id="PTHR23300">
    <property type="entry name" value="METHANETHIOL OXIDASE"/>
    <property type="match status" value="1"/>
</dbReference>
<keyword evidence="2" id="KW-0711">Selenium</keyword>
<keyword evidence="4" id="KW-1185">Reference proteome</keyword>
<comment type="caution">
    <text evidence="3">The sequence shown here is derived from an EMBL/GenBank/DDBJ whole genome shotgun (WGS) entry which is preliminary data.</text>
</comment>
<dbReference type="PANTHER" id="PTHR23300:SF0">
    <property type="entry name" value="METHANETHIOL OXIDASE"/>
    <property type="match status" value="1"/>
</dbReference>
<dbReference type="InterPro" id="IPR008826">
    <property type="entry name" value="Se-bd"/>
</dbReference>
<dbReference type="EMBL" id="CADEPI010000008">
    <property type="protein sequence ID" value="CAB3362187.1"/>
    <property type="molecule type" value="Genomic_DNA"/>
</dbReference>
<dbReference type="AlphaFoldDB" id="A0A8S1C4S3"/>
<gene>
    <name evidence="3" type="ORF">CLODIP_2_CD05034</name>
</gene>